<sequence>MRFNASTSRNLPIFNLGLTNRKPITNSLYLLQYLEPLTGPVRISVVESLSESVGSLKEKIAGEIQLPCKQTETEWEDGFFKRQYIACLLQRWRR</sequence>
<organism evidence="1 2">
    <name type="scientific">Helianthus annuus</name>
    <name type="common">Common sunflower</name>
    <dbReference type="NCBI Taxonomy" id="4232"/>
    <lineage>
        <taxon>Eukaryota</taxon>
        <taxon>Viridiplantae</taxon>
        <taxon>Streptophyta</taxon>
        <taxon>Embryophyta</taxon>
        <taxon>Tracheophyta</taxon>
        <taxon>Spermatophyta</taxon>
        <taxon>Magnoliopsida</taxon>
        <taxon>eudicotyledons</taxon>
        <taxon>Gunneridae</taxon>
        <taxon>Pentapetalae</taxon>
        <taxon>asterids</taxon>
        <taxon>campanulids</taxon>
        <taxon>Asterales</taxon>
        <taxon>Asteraceae</taxon>
        <taxon>Asteroideae</taxon>
        <taxon>Heliantheae alliance</taxon>
        <taxon>Heliantheae</taxon>
        <taxon>Helianthus</taxon>
    </lineage>
</organism>
<dbReference type="EMBL" id="CM007906">
    <property type="protein sequence ID" value="OTF85291.1"/>
    <property type="molecule type" value="Genomic_DNA"/>
</dbReference>
<dbReference type="AlphaFoldDB" id="A0A251RM90"/>
<proteinExistence type="predicted"/>
<evidence type="ECO:0000313" key="1">
    <source>
        <dbReference type="EMBL" id="OTF85291.1"/>
    </source>
</evidence>
<protein>
    <submittedName>
        <fullName evidence="1">Uncharacterized protein</fullName>
    </submittedName>
</protein>
<accession>A0A251RM90</accession>
<dbReference type="Proteomes" id="UP000215914">
    <property type="component" value="Chromosome 17"/>
</dbReference>
<evidence type="ECO:0000313" key="2">
    <source>
        <dbReference type="Proteomes" id="UP000215914"/>
    </source>
</evidence>
<keyword evidence="2" id="KW-1185">Reference proteome</keyword>
<reference evidence="2" key="1">
    <citation type="journal article" date="2017" name="Nature">
        <title>The sunflower genome provides insights into oil metabolism, flowering and Asterid evolution.</title>
        <authorList>
            <person name="Badouin H."/>
            <person name="Gouzy J."/>
            <person name="Grassa C.J."/>
            <person name="Murat F."/>
            <person name="Staton S.E."/>
            <person name="Cottret L."/>
            <person name="Lelandais-Briere C."/>
            <person name="Owens G.L."/>
            <person name="Carrere S."/>
            <person name="Mayjonade B."/>
            <person name="Legrand L."/>
            <person name="Gill N."/>
            <person name="Kane N.C."/>
            <person name="Bowers J.E."/>
            <person name="Hubner S."/>
            <person name="Bellec A."/>
            <person name="Berard A."/>
            <person name="Berges H."/>
            <person name="Blanchet N."/>
            <person name="Boniface M.C."/>
            <person name="Brunel D."/>
            <person name="Catrice O."/>
            <person name="Chaidir N."/>
            <person name="Claudel C."/>
            <person name="Donnadieu C."/>
            <person name="Faraut T."/>
            <person name="Fievet G."/>
            <person name="Helmstetter N."/>
            <person name="King M."/>
            <person name="Knapp S.J."/>
            <person name="Lai Z."/>
            <person name="Le Paslier M.C."/>
            <person name="Lippi Y."/>
            <person name="Lorenzon L."/>
            <person name="Mandel J.R."/>
            <person name="Marage G."/>
            <person name="Marchand G."/>
            <person name="Marquand E."/>
            <person name="Bret-Mestries E."/>
            <person name="Morien E."/>
            <person name="Nambeesan S."/>
            <person name="Nguyen T."/>
            <person name="Pegot-Espagnet P."/>
            <person name="Pouilly N."/>
            <person name="Raftis F."/>
            <person name="Sallet E."/>
            <person name="Schiex T."/>
            <person name="Thomas J."/>
            <person name="Vandecasteele C."/>
            <person name="Vares D."/>
            <person name="Vear F."/>
            <person name="Vautrin S."/>
            <person name="Crespi M."/>
            <person name="Mangin B."/>
            <person name="Burke J.M."/>
            <person name="Salse J."/>
            <person name="Munos S."/>
            <person name="Vincourt P."/>
            <person name="Rieseberg L.H."/>
            <person name="Langlade N.B."/>
        </authorList>
    </citation>
    <scope>NUCLEOTIDE SEQUENCE [LARGE SCALE GENOMIC DNA]</scope>
    <source>
        <strain evidence="2">cv. SF193</strain>
    </source>
</reference>
<name>A0A251RM90_HELAN</name>
<gene>
    <name evidence="1" type="ORF">HannXRQ_Chr17g0538371</name>
</gene>
<dbReference type="InParanoid" id="A0A251RM90"/>